<protein>
    <submittedName>
        <fullName evidence="2">Regulator</fullName>
    </submittedName>
</protein>
<dbReference type="Proteomes" id="UP000306602">
    <property type="component" value="Unassembled WGS sequence"/>
</dbReference>
<evidence type="ECO:0000313" key="3">
    <source>
        <dbReference type="Proteomes" id="UP000306602"/>
    </source>
</evidence>
<organism evidence="2 3">
    <name type="scientific">Aliishimia ponticola</name>
    <dbReference type="NCBI Taxonomy" id="2499833"/>
    <lineage>
        <taxon>Bacteria</taxon>
        <taxon>Pseudomonadati</taxon>
        <taxon>Pseudomonadota</taxon>
        <taxon>Alphaproteobacteria</taxon>
        <taxon>Rhodobacterales</taxon>
        <taxon>Paracoccaceae</taxon>
        <taxon>Aliishimia</taxon>
    </lineage>
</organism>
<accession>A0A4S4NK64</accession>
<proteinExistence type="predicted"/>
<reference evidence="2 3" key="1">
    <citation type="submission" date="2019-04" db="EMBL/GenBank/DDBJ databases">
        <title>Shimia ponticola sp. nov., isolated from seawater.</title>
        <authorList>
            <person name="Kim Y.-O."/>
            <person name="Yoon J.-H."/>
        </authorList>
    </citation>
    <scope>NUCLEOTIDE SEQUENCE [LARGE SCALE GENOMIC DNA]</scope>
    <source>
        <strain evidence="2 3">MYP11</strain>
    </source>
</reference>
<feature type="domain" description="Anti-sigma factor NepR" evidence="1">
    <location>
        <begin position="2"/>
        <end position="31"/>
    </location>
</feature>
<sequence>MDRNLKQAFDDTVSEGVPDRFADLIAQLSEKTKNAGTQ</sequence>
<dbReference type="EMBL" id="SRKY01000001">
    <property type="protein sequence ID" value="THH39167.1"/>
    <property type="molecule type" value="Genomic_DNA"/>
</dbReference>
<evidence type="ECO:0000259" key="1">
    <source>
        <dbReference type="Pfam" id="PF18557"/>
    </source>
</evidence>
<name>A0A4S4NK64_9RHOB</name>
<dbReference type="AlphaFoldDB" id="A0A4S4NK64"/>
<gene>
    <name evidence="2" type="ORF">E4Z66_00740</name>
</gene>
<dbReference type="Pfam" id="PF18557">
    <property type="entry name" value="NepR"/>
    <property type="match status" value="1"/>
</dbReference>
<dbReference type="InterPro" id="IPR041649">
    <property type="entry name" value="NepR"/>
</dbReference>
<comment type="caution">
    <text evidence="2">The sequence shown here is derived from an EMBL/GenBank/DDBJ whole genome shotgun (WGS) entry which is preliminary data.</text>
</comment>
<dbReference type="OrthoDB" id="7875342at2"/>
<evidence type="ECO:0000313" key="2">
    <source>
        <dbReference type="EMBL" id="THH39167.1"/>
    </source>
</evidence>
<keyword evidence="3" id="KW-1185">Reference proteome</keyword>